<organism evidence="1 2">
    <name type="scientific">Nonomuraea antimicrobica</name>
    <dbReference type="NCBI Taxonomy" id="561173"/>
    <lineage>
        <taxon>Bacteria</taxon>
        <taxon>Bacillati</taxon>
        <taxon>Actinomycetota</taxon>
        <taxon>Actinomycetes</taxon>
        <taxon>Streptosporangiales</taxon>
        <taxon>Streptosporangiaceae</taxon>
        <taxon>Nonomuraea</taxon>
    </lineage>
</organism>
<comment type="caution">
    <text evidence="1">The sequence shown here is derived from an EMBL/GenBank/DDBJ whole genome shotgun (WGS) entry which is preliminary data.</text>
</comment>
<evidence type="ECO:0000313" key="2">
    <source>
        <dbReference type="Proteomes" id="UP001500902"/>
    </source>
</evidence>
<dbReference type="RefSeq" id="WP_344885961.1">
    <property type="nucleotide sequence ID" value="NZ_BAAAZP010000106.1"/>
</dbReference>
<keyword evidence="2" id="KW-1185">Reference proteome</keyword>
<name>A0ABP7CH85_9ACTN</name>
<protein>
    <submittedName>
        <fullName evidence="1">Uncharacterized protein</fullName>
    </submittedName>
</protein>
<gene>
    <name evidence="1" type="ORF">GCM10022224_061100</name>
</gene>
<reference evidence="2" key="1">
    <citation type="journal article" date="2019" name="Int. J. Syst. Evol. Microbiol.">
        <title>The Global Catalogue of Microorganisms (GCM) 10K type strain sequencing project: providing services to taxonomists for standard genome sequencing and annotation.</title>
        <authorList>
            <consortium name="The Broad Institute Genomics Platform"/>
            <consortium name="The Broad Institute Genome Sequencing Center for Infectious Disease"/>
            <person name="Wu L."/>
            <person name="Ma J."/>
        </authorList>
    </citation>
    <scope>NUCLEOTIDE SEQUENCE [LARGE SCALE GENOMIC DNA]</scope>
    <source>
        <strain evidence="2">JCM 16904</strain>
    </source>
</reference>
<accession>A0ABP7CH85</accession>
<dbReference type="EMBL" id="BAAAZP010000106">
    <property type="protein sequence ID" value="GAA3687672.1"/>
    <property type="molecule type" value="Genomic_DNA"/>
</dbReference>
<sequence length="361" mass="38718">MTPIIQDAPGSFRHHDDGTFRKSLPAAQAQAEARGHAAVCGHLPAAALLGTTVDPDGRHTLIYQDVFADGRCTALLADLITRADADPRQTPAVTSLIDAACDSILLAAERTGQPAPIGSCRPGLYAERLRPGGRLDRWYAAEPPLTVVTGETTVDIAYPRLFTRLREQLATVTATALTQGDPTEPNIAAPLCWLDYQHAGRNALAGEAANLLWYLLAMGGWLVPRYKPLTYWRTVRAPGPARPPVLTHLHTGQGRLEVSGTLQVGAGRHAAIGALTRRLHSDLGALIMAADDPLIALRPWLVLRILGVLPLTAMAQADRAFCLGLLAQVLCERTRLEDLARVEPSPAAVDGRQPARSEGRS</sequence>
<dbReference type="Proteomes" id="UP001500902">
    <property type="component" value="Unassembled WGS sequence"/>
</dbReference>
<proteinExistence type="predicted"/>
<evidence type="ECO:0000313" key="1">
    <source>
        <dbReference type="EMBL" id="GAA3687672.1"/>
    </source>
</evidence>